<evidence type="ECO:0000313" key="2">
    <source>
        <dbReference type="EMBL" id="GGJ58398.1"/>
    </source>
</evidence>
<protein>
    <submittedName>
        <fullName evidence="2">Uncharacterized protein</fullName>
    </submittedName>
</protein>
<dbReference type="EMBL" id="BMKX01000003">
    <property type="protein sequence ID" value="GGJ58398.1"/>
    <property type="molecule type" value="Genomic_DNA"/>
</dbReference>
<feature type="transmembrane region" description="Helical" evidence="1">
    <location>
        <begin position="43"/>
        <end position="62"/>
    </location>
</feature>
<keyword evidence="3" id="KW-1185">Reference proteome</keyword>
<dbReference type="GeneID" id="303304010"/>
<dbReference type="Proteomes" id="UP000606115">
    <property type="component" value="Unassembled WGS sequence"/>
</dbReference>
<accession>A0ABQ2DHM2</accession>
<evidence type="ECO:0000313" key="3">
    <source>
        <dbReference type="Proteomes" id="UP000606115"/>
    </source>
</evidence>
<keyword evidence="1" id="KW-1133">Transmembrane helix</keyword>
<dbReference type="RefSeq" id="WP_096256922.1">
    <property type="nucleotide sequence ID" value="NZ_BMKX01000003.1"/>
</dbReference>
<keyword evidence="1" id="KW-0472">Membrane</keyword>
<name>A0ABQ2DHM2_9MICC</name>
<organism evidence="2 3">
    <name type="scientific">Glutamicibacter ardleyensis</name>
    <dbReference type="NCBI Taxonomy" id="225894"/>
    <lineage>
        <taxon>Bacteria</taxon>
        <taxon>Bacillati</taxon>
        <taxon>Actinomycetota</taxon>
        <taxon>Actinomycetes</taxon>
        <taxon>Micrococcales</taxon>
        <taxon>Micrococcaceae</taxon>
        <taxon>Glutamicibacter</taxon>
    </lineage>
</organism>
<reference evidence="3" key="1">
    <citation type="journal article" date="2019" name="Int. J. Syst. Evol. Microbiol.">
        <title>The Global Catalogue of Microorganisms (GCM) 10K type strain sequencing project: providing services to taxonomists for standard genome sequencing and annotation.</title>
        <authorList>
            <consortium name="The Broad Institute Genomics Platform"/>
            <consortium name="The Broad Institute Genome Sequencing Center for Infectious Disease"/>
            <person name="Wu L."/>
            <person name="Ma J."/>
        </authorList>
    </citation>
    <scope>NUCLEOTIDE SEQUENCE [LARGE SCALE GENOMIC DNA]</scope>
    <source>
        <strain evidence="3">CGMCC 1.3685</strain>
    </source>
</reference>
<comment type="caution">
    <text evidence="2">The sequence shown here is derived from an EMBL/GenBank/DDBJ whole genome shotgun (WGS) entry which is preliminary data.</text>
</comment>
<proteinExistence type="predicted"/>
<gene>
    <name evidence="2" type="ORF">GCM10007173_16430</name>
</gene>
<feature type="transmembrane region" description="Helical" evidence="1">
    <location>
        <begin position="12"/>
        <end position="31"/>
    </location>
</feature>
<evidence type="ECO:0000256" key="1">
    <source>
        <dbReference type="SAM" id="Phobius"/>
    </source>
</evidence>
<sequence length="80" mass="8611">MNTSPQSESKFPAGTLVFGLILIVIALASLSQTVFNWQFDTPLFFISLVALAGVAMIFSGIASARKAKLKNNDNFSSNNK</sequence>
<keyword evidence="1" id="KW-0812">Transmembrane</keyword>